<organism evidence="1 2">
    <name type="scientific">Aureococcus anophagefferens</name>
    <name type="common">Harmful bloom alga</name>
    <dbReference type="NCBI Taxonomy" id="44056"/>
    <lineage>
        <taxon>Eukaryota</taxon>
        <taxon>Sar</taxon>
        <taxon>Stramenopiles</taxon>
        <taxon>Ochrophyta</taxon>
        <taxon>Pelagophyceae</taxon>
        <taxon>Pelagomonadales</taxon>
        <taxon>Pelagomonadaceae</taxon>
        <taxon>Aureococcus</taxon>
    </lineage>
</organism>
<dbReference type="Proteomes" id="UP001363151">
    <property type="component" value="Unassembled WGS sequence"/>
</dbReference>
<evidence type="ECO:0000313" key="2">
    <source>
        <dbReference type="Proteomes" id="UP001363151"/>
    </source>
</evidence>
<reference evidence="1 2" key="1">
    <citation type="submission" date="2024-03" db="EMBL/GenBank/DDBJ databases">
        <title>Aureococcus anophagefferens CCMP1851 and Kratosvirus quantuckense: Draft genome of a second virus-susceptible host strain in the model system.</title>
        <authorList>
            <person name="Chase E."/>
            <person name="Truchon A.R."/>
            <person name="Schepens W."/>
            <person name="Wilhelm S.W."/>
        </authorList>
    </citation>
    <scope>NUCLEOTIDE SEQUENCE [LARGE SCALE GENOMIC DNA]</scope>
    <source>
        <strain evidence="1 2">CCMP1851</strain>
    </source>
</reference>
<accession>A0ABR1GAU9</accession>
<protein>
    <submittedName>
        <fullName evidence="1">Uncharacterized protein</fullName>
    </submittedName>
</protein>
<keyword evidence="2" id="KW-1185">Reference proteome</keyword>
<gene>
    <name evidence="1" type="ORF">SO694_00006314</name>
</gene>
<name>A0ABR1GAU9_AURAN</name>
<proteinExistence type="predicted"/>
<sequence length="278" mass="29338">MEREVAASVKTLILLACPVVSLLTASVAVLAEQDASRRALRAQALGRRRFATKTDIGRTWKSVTEIVEIESKADTDAWTGFVRAFLPAPLIAGAVASLSESSGQDAAVLASIVATAWGGFQVAVSFVACEYNLARGEESVAAKSRNAGIAEAYSAQAGKANAQVPYAHAISVLCVGTAALLVEAVPKILALPLPFISYAAVRRAAKYRSRTRGDAAAVAASADQLAGLQDGSDDDPLLPLKLTWQNFRGTVSATKKVFLAEVRVQRLRLARWLTGGKE</sequence>
<dbReference type="EMBL" id="JBBJCI010000038">
    <property type="protein sequence ID" value="KAK7250109.1"/>
    <property type="molecule type" value="Genomic_DNA"/>
</dbReference>
<comment type="caution">
    <text evidence="1">The sequence shown here is derived from an EMBL/GenBank/DDBJ whole genome shotgun (WGS) entry which is preliminary data.</text>
</comment>
<evidence type="ECO:0000313" key="1">
    <source>
        <dbReference type="EMBL" id="KAK7250109.1"/>
    </source>
</evidence>